<keyword evidence="6 10" id="KW-0863">Zinc-finger</keyword>
<dbReference type="RefSeq" id="XP_023622569.1">
    <property type="nucleotide sequence ID" value="XM_023766801.1"/>
</dbReference>
<feature type="region of interest" description="Disordered" evidence="11">
    <location>
        <begin position="327"/>
        <end position="361"/>
    </location>
</feature>
<dbReference type="GO" id="GO:0000724">
    <property type="term" value="P:double-strand break repair via homologous recombination"/>
    <property type="evidence" value="ECO:0007669"/>
    <property type="project" value="InterPro"/>
</dbReference>
<comment type="pathway">
    <text evidence="2">Protein modification; protein sumoylation.</text>
</comment>
<dbReference type="PANTHER" id="PTHR21330">
    <property type="entry name" value="E3 SUMO-PROTEIN LIGASE NSE2"/>
    <property type="match status" value="1"/>
</dbReference>
<evidence type="ECO:0000256" key="1">
    <source>
        <dbReference type="ARBA" id="ARBA00004123"/>
    </source>
</evidence>
<keyword evidence="9" id="KW-0539">Nucleus</keyword>
<dbReference type="EMBL" id="FJUY01000001">
    <property type="protein sequence ID" value="CZT15673.1"/>
    <property type="molecule type" value="Genomic_DNA"/>
</dbReference>
<dbReference type="InterPro" id="IPR049326">
    <property type="entry name" value="Rhodopsin_dom_fungi"/>
</dbReference>
<dbReference type="GO" id="GO:0061665">
    <property type="term" value="F:SUMO ligase activity"/>
    <property type="evidence" value="ECO:0007669"/>
    <property type="project" value="TreeGrafter"/>
</dbReference>
<feature type="compositionally biased region" description="Polar residues" evidence="11">
    <location>
        <begin position="327"/>
        <end position="340"/>
    </location>
</feature>
<dbReference type="CDD" id="cd16651">
    <property type="entry name" value="SPL-RING_NSE2"/>
    <property type="match status" value="1"/>
</dbReference>
<dbReference type="Pfam" id="PF20684">
    <property type="entry name" value="Fung_rhodopsin"/>
    <property type="match status" value="1"/>
</dbReference>
<keyword evidence="4" id="KW-0808">Transferase</keyword>
<evidence type="ECO:0000313" key="15">
    <source>
        <dbReference type="Proteomes" id="UP000225277"/>
    </source>
</evidence>
<evidence type="ECO:0000256" key="10">
    <source>
        <dbReference type="PROSITE-ProRule" id="PRU00452"/>
    </source>
</evidence>
<dbReference type="InterPro" id="IPR013083">
    <property type="entry name" value="Znf_RING/FYVE/PHD"/>
</dbReference>
<dbReference type="PROSITE" id="PS51044">
    <property type="entry name" value="ZF_SP_RING"/>
    <property type="match status" value="1"/>
</dbReference>
<sequence>MGSASKKPAIGNNILITVEYATGYVVPKWDDRMRIMIIVSSCGTLLGQSLTKTAFAVTLLKLTRGFSHRKACHAVLWFCIVSMLSYNLAKIVVEWGKVSGKDVYDVWYRLDFYLDSSVRKKFKEVGNYYNILMDFVFALFPWILTWNMDMKRKEKIGLCLTMSLGMVVAIQSTIRNEWKYSGNDKDRLYFWRLAMSNIWYNSEITGTIIVQCVPVLRPLVQDLYGARRERVKWGTFLHAPPSIPQYHNTTITYAAAKMNMSTMSRGRPSTTQATQGRSTAGPEYEPPKFPLNPAAQRALAQLSRSANLTKLSKSLAEAQTQLTDTAVQMNDRVTNATASAKRSREKRQREHEGQDEEQTALERNLAQFQAKVDGMTQRMEESMRKLVDHQHGVEAIKQSLAKAEQHAHNTASTQASTQNARTQRRTRRTNGEDGEDDGEAEEEASAGEEEYPDFTPTDPAGGTPGQRAPVEVFRTNLKDAKLRYEAMSQAERYSEVEAYYNFREVVHDAVHQDKEDVPPQDKSKWFSEGGVAAPGITNRNVDAENGEEDDDLAISKATISTKCLLTLREFVYPYTSKKCPHSFEKDAILGMIDASARRTVPGPGQRHGEKCVICPVGGCQEQLTKNDLGVDKVIVRKIERLQRSRELQEQEEDDDSDTGHGATQNRALSIDDDAEDDDTKDAAAVRPKPEPHPTGASSRAPPSTAPRPTQVIDLSDEEDDEEGDVEDSMVE</sequence>
<keyword evidence="8" id="KW-0862">Zinc</keyword>
<evidence type="ECO:0000256" key="3">
    <source>
        <dbReference type="ARBA" id="ARBA00008212"/>
    </source>
</evidence>
<evidence type="ECO:0000259" key="13">
    <source>
        <dbReference type="PROSITE" id="PS51044"/>
    </source>
</evidence>
<feature type="domain" description="SP-RING-type" evidence="13">
    <location>
        <begin position="548"/>
        <end position="643"/>
    </location>
</feature>
<feature type="compositionally biased region" description="Acidic residues" evidence="11">
    <location>
        <begin position="432"/>
        <end position="452"/>
    </location>
</feature>
<keyword evidence="12" id="KW-0812">Transmembrane</keyword>
<feature type="region of interest" description="Disordered" evidence="11">
    <location>
        <begin position="263"/>
        <end position="291"/>
    </location>
</feature>
<dbReference type="AlphaFoldDB" id="A0A2D3V5U7"/>
<evidence type="ECO:0000256" key="9">
    <source>
        <dbReference type="ARBA" id="ARBA00023242"/>
    </source>
</evidence>
<protein>
    <recommendedName>
        <fullName evidence="13">SP-RING-type domain-containing protein</fullName>
    </recommendedName>
</protein>
<feature type="compositionally biased region" description="Low complexity" evidence="11">
    <location>
        <begin position="409"/>
        <end position="421"/>
    </location>
</feature>
<feature type="compositionally biased region" description="Low complexity" evidence="11">
    <location>
        <begin position="693"/>
        <end position="709"/>
    </location>
</feature>
<reference evidence="14 15" key="1">
    <citation type="submission" date="2016-03" db="EMBL/GenBank/DDBJ databases">
        <authorList>
            <person name="Ploux O."/>
        </authorList>
    </citation>
    <scope>NUCLEOTIDE SEQUENCE [LARGE SCALE GENOMIC DNA]</scope>
    <source>
        <strain evidence="14 15">URUG2</strain>
    </source>
</reference>
<dbReference type="Proteomes" id="UP000225277">
    <property type="component" value="Unassembled WGS sequence"/>
</dbReference>
<keyword evidence="15" id="KW-1185">Reference proteome</keyword>
<dbReference type="GO" id="GO:0008270">
    <property type="term" value="F:zinc ion binding"/>
    <property type="evidence" value="ECO:0007669"/>
    <property type="project" value="UniProtKB-KW"/>
</dbReference>
<feature type="compositionally biased region" description="Acidic residues" evidence="11">
    <location>
        <begin position="714"/>
        <end position="731"/>
    </location>
</feature>
<dbReference type="Gene3D" id="3.30.40.10">
    <property type="entry name" value="Zinc/RING finger domain, C3HC4 (zinc finger)"/>
    <property type="match status" value="1"/>
</dbReference>
<feature type="compositionally biased region" description="Acidic residues" evidence="11">
    <location>
        <begin position="670"/>
        <end position="679"/>
    </location>
</feature>
<feature type="transmembrane region" description="Helical" evidence="12">
    <location>
        <begin position="127"/>
        <end position="144"/>
    </location>
</feature>
<evidence type="ECO:0000256" key="12">
    <source>
        <dbReference type="SAM" id="Phobius"/>
    </source>
</evidence>
<evidence type="ECO:0000256" key="6">
    <source>
        <dbReference type="ARBA" id="ARBA00022771"/>
    </source>
</evidence>
<name>A0A2D3V5U7_9PEZI</name>
<dbReference type="InterPro" id="IPR004181">
    <property type="entry name" value="Znf_MIZ"/>
</dbReference>
<evidence type="ECO:0000256" key="4">
    <source>
        <dbReference type="ARBA" id="ARBA00022679"/>
    </source>
</evidence>
<dbReference type="OrthoDB" id="5417887at2759"/>
<organism evidence="14 15">
    <name type="scientific">Ramularia collo-cygni</name>
    <dbReference type="NCBI Taxonomy" id="112498"/>
    <lineage>
        <taxon>Eukaryota</taxon>
        <taxon>Fungi</taxon>
        <taxon>Dikarya</taxon>
        <taxon>Ascomycota</taxon>
        <taxon>Pezizomycotina</taxon>
        <taxon>Dothideomycetes</taxon>
        <taxon>Dothideomycetidae</taxon>
        <taxon>Mycosphaerellales</taxon>
        <taxon>Mycosphaerellaceae</taxon>
        <taxon>Ramularia</taxon>
    </lineage>
</organism>
<dbReference type="STRING" id="112498.A0A2D3V5U7"/>
<evidence type="ECO:0000256" key="7">
    <source>
        <dbReference type="ARBA" id="ARBA00022786"/>
    </source>
</evidence>
<dbReference type="PANTHER" id="PTHR21330:SF1">
    <property type="entry name" value="E3 SUMO-PROTEIN LIGASE NSE2"/>
    <property type="match status" value="1"/>
</dbReference>
<dbReference type="GO" id="GO:0030915">
    <property type="term" value="C:Smc5-Smc6 complex"/>
    <property type="evidence" value="ECO:0007669"/>
    <property type="project" value="InterPro"/>
</dbReference>
<feature type="compositionally biased region" description="Basic and acidic residues" evidence="11">
    <location>
        <begin position="680"/>
        <end position="691"/>
    </location>
</feature>
<dbReference type="Pfam" id="PF11789">
    <property type="entry name" value="zf-Nse"/>
    <property type="match status" value="1"/>
</dbReference>
<feature type="transmembrane region" description="Helical" evidence="12">
    <location>
        <begin position="35"/>
        <end position="59"/>
    </location>
</feature>
<keyword evidence="12" id="KW-1133">Transmembrane helix</keyword>
<proteinExistence type="inferred from homology"/>
<evidence type="ECO:0000256" key="2">
    <source>
        <dbReference type="ARBA" id="ARBA00004718"/>
    </source>
</evidence>
<evidence type="ECO:0000256" key="8">
    <source>
        <dbReference type="ARBA" id="ARBA00022833"/>
    </source>
</evidence>
<comment type="similarity">
    <text evidence="3">Belongs to the NSE2 family.</text>
</comment>
<accession>A0A2D3V5U7</accession>
<comment type="subcellular location">
    <subcellularLocation>
        <location evidence="1">Nucleus</location>
    </subcellularLocation>
</comment>
<keyword evidence="7" id="KW-0833">Ubl conjugation pathway</keyword>
<dbReference type="InterPro" id="IPR026846">
    <property type="entry name" value="Nse2(Mms21)"/>
</dbReference>
<dbReference type="GO" id="GO:0016925">
    <property type="term" value="P:protein sumoylation"/>
    <property type="evidence" value="ECO:0007669"/>
    <property type="project" value="TreeGrafter"/>
</dbReference>
<keyword evidence="12" id="KW-0472">Membrane</keyword>
<evidence type="ECO:0000256" key="5">
    <source>
        <dbReference type="ARBA" id="ARBA00022723"/>
    </source>
</evidence>
<feature type="compositionally biased region" description="Polar residues" evidence="11">
    <location>
        <begin position="263"/>
        <end position="278"/>
    </location>
</feature>
<feature type="transmembrane region" description="Helical" evidence="12">
    <location>
        <begin position="71"/>
        <end position="89"/>
    </location>
</feature>
<dbReference type="GeneID" id="35596749"/>
<gene>
    <name evidence="14" type="ORF">RCC_01507</name>
</gene>
<dbReference type="GO" id="GO:0005634">
    <property type="term" value="C:nucleus"/>
    <property type="evidence" value="ECO:0007669"/>
    <property type="project" value="UniProtKB-SubCell"/>
</dbReference>
<feature type="region of interest" description="Disordered" evidence="11">
    <location>
        <begin position="644"/>
        <end position="731"/>
    </location>
</feature>
<keyword evidence="5" id="KW-0479">Metal-binding</keyword>
<feature type="region of interest" description="Disordered" evidence="11">
    <location>
        <begin position="399"/>
        <end position="469"/>
    </location>
</feature>
<evidence type="ECO:0000256" key="11">
    <source>
        <dbReference type="SAM" id="MobiDB-lite"/>
    </source>
</evidence>
<evidence type="ECO:0000313" key="14">
    <source>
        <dbReference type="EMBL" id="CZT15673.1"/>
    </source>
</evidence>